<comment type="caution">
    <text evidence="1">The sequence shown here is derived from an EMBL/GenBank/DDBJ whole genome shotgun (WGS) entry which is preliminary data.</text>
</comment>
<dbReference type="SUPFAM" id="SSF55073">
    <property type="entry name" value="Nucleotide cyclase"/>
    <property type="match status" value="1"/>
</dbReference>
<sequence>MQLAGQGVIIGSVTELFADVVRAVDIALVTVDPERLCEILADLARRAAVVVRRYGGTVDRFTGDGIMTMRCACPRADAESH</sequence>
<dbReference type="Proteomes" id="UP000324701">
    <property type="component" value="Unassembled WGS sequence"/>
</dbReference>
<dbReference type="EMBL" id="VTZN01000010">
    <property type="protein sequence ID" value="KAA1251655.1"/>
    <property type="molecule type" value="Genomic_DNA"/>
</dbReference>
<keyword evidence="2" id="KW-1185">Reference proteome</keyword>
<dbReference type="InterPro" id="IPR029787">
    <property type="entry name" value="Nucleotide_cyclase"/>
</dbReference>
<dbReference type="Gene3D" id="3.30.70.1230">
    <property type="entry name" value="Nucleotide cyclase"/>
    <property type="match status" value="1"/>
</dbReference>
<dbReference type="AlphaFoldDB" id="A0A5B1BV86"/>
<dbReference type="OrthoDB" id="4736218at2"/>
<organism evidence="1 2">
    <name type="scientific">Mycobacterium simiae</name>
    <name type="common">Mycobacterium habana</name>
    <dbReference type="NCBI Taxonomy" id="1784"/>
    <lineage>
        <taxon>Bacteria</taxon>
        <taxon>Bacillati</taxon>
        <taxon>Actinomycetota</taxon>
        <taxon>Actinomycetes</taxon>
        <taxon>Mycobacteriales</taxon>
        <taxon>Mycobacteriaceae</taxon>
        <taxon>Mycobacterium</taxon>
        <taxon>Mycobacterium simiae complex</taxon>
    </lineage>
</organism>
<evidence type="ECO:0008006" key="3">
    <source>
        <dbReference type="Google" id="ProtNLM"/>
    </source>
</evidence>
<gene>
    <name evidence="1" type="ORF">F0Q45_03325</name>
</gene>
<protein>
    <recommendedName>
        <fullName evidence="3">Guanylate cyclase domain-containing protein</fullName>
    </recommendedName>
</protein>
<dbReference type="RefSeq" id="WP_149652564.1">
    <property type="nucleotide sequence ID" value="NZ_VTZN01000010.1"/>
</dbReference>
<evidence type="ECO:0000313" key="2">
    <source>
        <dbReference type="Proteomes" id="UP000324701"/>
    </source>
</evidence>
<accession>A0A5B1BV86</accession>
<proteinExistence type="predicted"/>
<reference evidence="1 2" key="1">
    <citation type="submission" date="2019-09" db="EMBL/GenBank/DDBJ databases">
        <title>Report of infection by Mycobacterium simiae a patient suffering from pulmonary tuberculosis.</title>
        <authorList>
            <person name="Mohanty P.S."/>
            <person name="Bansal A.K."/>
            <person name="Singh H."/>
            <person name="Sharma S."/>
            <person name="Patil S.A."/>
            <person name="Upadhaya P."/>
            <person name="Singh P.K."/>
            <person name="Kumar D."/>
            <person name="Kumar S."/>
            <person name="Singh R.K."/>
            <person name="Chaudhary B."/>
        </authorList>
    </citation>
    <scope>NUCLEOTIDE SEQUENCE [LARGE SCALE GENOMIC DNA]</scope>
    <source>
        <strain evidence="1 2">JAL-560-SIM</strain>
    </source>
</reference>
<evidence type="ECO:0000313" key="1">
    <source>
        <dbReference type="EMBL" id="KAA1251655.1"/>
    </source>
</evidence>
<name>A0A5B1BV86_MYCSI</name>